<protein>
    <recommendedName>
        <fullName evidence="3">Fe2OG dioxygenase domain-containing protein</fullName>
    </recommendedName>
</protein>
<dbReference type="OrthoDB" id="445341at2759"/>
<feature type="compositionally biased region" description="Polar residues" evidence="2">
    <location>
        <begin position="554"/>
        <end position="564"/>
    </location>
</feature>
<feature type="domain" description="Fe2OG dioxygenase" evidence="3">
    <location>
        <begin position="656"/>
        <end position="793"/>
    </location>
</feature>
<dbReference type="GeneID" id="18258757"/>
<evidence type="ECO:0000313" key="5">
    <source>
        <dbReference type="Proteomes" id="UP000008066"/>
    </source>
</evidence>
<dbReference type="InterPro" id="IPR005123">
    <property type="entry name" value="Oxoglu/Fe-dep_dioxygenase_dom"/>
</dbReference>
<dbReference type="SUPFAM" id="SSF52499">
    <property type="entry name" value="Isochorismatase-like hydrolases"/>
    <property type="match status" value="1"/>
</dbReference>
<dbReference type="AlphaFoldDB" id="G0S9U3"/>
<feature type="compositionally biased region" description="Basic and acidic residues" evidence="2">
    <location>
        <begin position="395"/>
        <end position="413"/>
    </location>
</feature>
<feature type="compositionally biased region" description="Basic and acidic residues" evidence="2">
    <location>
        <begin position="445"/>
        <end position="461"/>
    </location>
</feature>
<dbReference type="Gene3D" id="2.60.120.590">
    <property type="entry name" value="Alpha-ketoglutarate-dependent dioxygenase AlkB-like"/>
    <property type="match status" value="1"/>
</dbReference>
<dbReference type="InterPro" id="IPR000868">
    <property type="entry name" value="Isochorismatase-like_dom"/>
</dbReference>
<dbReference type="RefSeq" id="XP_006695089.1">
    <property type="nucleotide sequence ID" value="XM_006695026.1"/>
</dbReference>
<feature type="compositionally biased region" description="Basic and acidic residues" evidence="2">
    <location>
        <begin position="358"/>
        <end position="368"/>
    </location>
</feature>
<dbReference type="CDD" id="cd00431">
    <property type="entry name" value="cysteine_hydrolases"/>
    <property type="match status" value="1"/>
</dbReference>
<dbReference type="Gene3D" id="3.40.50.850">
    <property type="entry name" value="Isochorismatase-like"/>
    <property type="match status" value="1"/>
</dbReference>
<feature type="compositionally biased region" description="Basic and acidic residues" evidence="2">
    <location>
        <begin position="329"/>
        <end position="341"/>
    </location>
</feature>
<gene>
    <name evidence="4" type="ORF">CTHT_0047190</name>
</gene>
<evidence type="ECO:0000313" key="4">
    <source>
        <dbReference type="EMBL" id="EGS20204.1"/>
    </source>
</evidence>
<dbReference type="Proteomes" id="UP000008066">
    <property type="component" value="Unassembled WGS sequence"/>
</dbReference>
<evidence type="ECO:0000256" key="2">
    <source>
        <dbReference type="SAM" id="MobiDB-lite"/>
    </source>
</evidence>
<evidence type="ECO:0000256" key="1">
    <source>
        <dbReference type="ARBA" id="ARBA00006336"/>
    </source>
</evidence>
<dbReference type="SUPFAM" id="SSF51197">
    <property type="entry name" value="Clavaminate synthase-like"/>
    <property type="match status" value="1"/>
</dbReference>
<dbReference type="GO" id="GO:0006307">
    <property type="term" value="P:DNA alkylation repair"/>
    <property type="evidence" value="ECO:0007669"/>
    <property type="project" value="InterPro"/>
</dbReference>
<dbReference type="HOGENOM" id="CLU_005335_0_0_1"/>
<sequence>MGPSFPFPASMIPIVPTRKGLLIIDLQNDFISPDGPLYTQQPEGWVNRVLDLVKAFRDTQSGDVIWVRSEFRKNRPLVDGDRVIQIITSLEALHEAAETSRGRSPVSVVHDIAITEKDKEAFLTPEVEIPEGEEPKTPVVVPGTEGAQFAPEVQATIDRRDIIFTKTHYSAFAEGPLLQTLRRRFVTTFYVCGALTNVSIYATALDAAQHGFQMTIVDDCCGYRDAGRHRAAVNKLVQVTGSDVVTYAELIEQFRPPAPPTLSSGLSPSISNIEIGSSSAALSGVPADAIPKVSSSEAESSELRPKGQLPPPKLRPGELEPQAASPPHAPEEDRDERKQSDDQPWPQPASRSPQPNLLEDRVALRPLDDQGAVIKDTSSARPADANRVTCDDESTSPRDSPRQKLAESARSTENHLQNGDATARRHPESESPKGPTQAPGAANTKTEKPRVRLQQRGEKTRIVICQKFDVDDDKKTSSTPSASKPDTDASTTVHADRIDQESSSKSLDPSSIESVTRATAELKLSDLTTLPPEITSTPSSKTTPTHSQQPSPTMADQPTVTSSEPLCEGDTTIFYNVLPSELADIAFGKLLEEVSWAGMSHMGGEVPRRVAVQGEVAPDGSMPVYRHPNDESPPLLPFTPTVRKIKEVAEKIVGHPLNHVLIQHYRNGNDYISEHSDKTLDIVQGTYVTNVSLGAQRTMVFRTKRPLKDKDKDGKPDDDHDNNSNDEKKAPAGSKRQIQRAPLPHNSLMRMGLKTNERWLHAIRQDKRADRDKSPAELAYSGARISLTFRHIGTYIDASQTLIWGQGATGKTREEAKPVKNGLTDEAVAMLKVFGTENHSSEFDWQEWYGKGFDVLHMGVPKRFCVGAKDGAVGNASVLLALGELGVSCAKGSVEGVCRFEENDVSRAVVEGVGTVLRYLDAVYGKGRRYDQLLPGEVAKRFTLLAKAEGLAVRWKEVGSMLGKGGVSKDVVRALMKKELEEWEGVAGEAVSSEFGEGLYICGGVQASPADFGLWPVLHDMVRACGGDEGLLGGESGFLRKYYVAFRGRGSAAKALELWKE</sequence>
<dbReference type="Pfam" id="PF00857">
    <property type="entry name" value="Isochorismatase"/>
    <property type="match status" value="1"/>
</dbReference>
<dbReference type="STRING" id="759272.G0S9U3"/>
<feature type="compositionally biased region" description="Polar residues" evidence="2">
    <location>
        <begin position="503"/>
        <end position="517"/>
    </location>
</feature>
<dbReference type="EMBL" id="GL988043">
    <property type="protein sequence ID" value="EGS20204.1"/>
    <property type="molecule type" value="Genomic_DNA"/>
</dbReference>
<name>G0S9U3_CHATD</name>
<dbReference type="eggNOG" id="ENOG502QRZN">
    <property type="taxonomic scope" value="Eukaryota"/>
</dbReference>
<comment type="similarity">
    <text evidence="1">Belongs to the isochorismatase family.</text>
</comment>
<accession>G0S9U3</accession>
<dbReference type="InterPro" id="IPR032854">
    <property type="entry name" value="ALKBH3"/>
</dbReference>
<dbReference type="GO" id="GO:0051213">
    <property type="term" value="F:dioxygenase activity"/>
    <property type="evidence" value="ECO:0007669"/>
    <property type="project" value="InterPro"/>
</dbReference>
<proteinExistence type="inferred from homology"/>
<dbReference type="InterPro" id="IPR037151">
    <property type="entry name" value="AlkB-like_sf"/>
</dbReference>
<keyword evidence="5" id="KW-1185">Reference proteome</keyword>
<dbReference type="PANTHER" id="PTHR31212">
    <property type="entry name" value="ALPHA-KETOGLUTARATE-DEPENDENT DIOXYGENASE ALKB HOMOLOG 3"/>
    <property type="match status" value="1"/>
</dbReference>
<evidence type="ECO:0000259" key="3">
    <source>
        <dbReference type="PROSITE" id="PS51471"/>
    </source>
</evidence>
<dbReference type="InterPro" id="IPR027450">
    <property type="entry name" value="AlkB-like"/>
</dbReference>
<organism evidence="5">
    <name type="scientific">Chaetomium thermophilum (strain DSM 1495 / CBS 144.50 / IMI 039719)</name>
    <name type="common">Thermochaetoides thermophila</name>
    <dbReference type="NCBI Taxonomy" id="759272"/>
    <lineage>
        <taxon>Eukaryota</taxon>
        <taxon>Fungi</taxon>
        <taxon>Dikarya</taxon>
        <taxon>Ascomycota</taxon>
        <taxon>Pezizomycotina</taxon>
        <taxon>Sordariomycetes</taxon>
        <taxon>Sordariomycetidae</taxon>
        <taxon>Sordariales</taxon>
        <taxon>Chaetomiaceae</taxon>
        <taxon>Thermochaetoides</taxon>
    </lineage>
</organism>
<feature type="region of interest" description="Disordered" evidence="2">
    <location>
        <begin position="291"/>
        <end position="565"/>
    </location>
</feature>
<feature type="compositionally biased region" description="Basic and acidic residues" evidence="2">
    <location>
        <begin position="706"/>
        <end position="730"/>
    </location>
</feature>
<feature type="compositionally biased region" description="Basic and acidic residues" evidence="2">
    <location>
        <begin position="422"/>
        <end position="431"/>
    </location>
</feature>
<dbReference type="InterPro" id="IPR036380">
    <property type="entry name" value="Isochorismatase-like_sf"/>
</dbReference>
<reference evidence="4 5" key="1">
    <citation type="journal article" date="2011" name="Cell">
        <title>Insight into structure and assembly of the nuclear pore complex by utilizing the genome of a eukaryotic thermophile.</title>
        <authorList>
            <person name="Amlacher S."/>
            <person name="Sarges P."/>
            <person name="Flemming D."/>
            <person name="van Noort V."/>
            <person name="Kunze R."/>
            <person name="Devos D.P."/>
            <person name="Arumugam M."/>
            <person name="Bork P."/>
            <person name="Hurt E."/>
        </authorList>
    </citation>
    <scope>NUCLEOTIDE SEQUENCE [LARGE SCALE GENOMIC DNA]</scope>
    <source>
        <strain evidence="5">DSM 1495 / CBS 144.50 / IMI 039719</strain>
    </source>
</reference>
<dbReference type="PROSITE" id="PS51471">
    <property type="entry name" value="FE2OG_OXY"/>
    <property type="match status" value="1"/>
</dbReference>
<feature type="region of interest" description="Disordered" evidence="2">
    <location>
        <begin position="702"/>
        <end position="746"/>
    </location>
</feature>
<dbReference type="OMA" id="KMYHLSG"/>
<dbReference type="KEGG" id="cthr:CTHT_0047190"/>
<dbReference type="PANTHER" id="PTHR31212:SF5">
    <property type="entry name" value="ISOCHORISMATASE FAMILY PROTEIN FAMILY (AFU_ORTHOLOGUE AFUA_3G14500)"/>
    <property type="match status" value="1"/>
</dbReference>
<dbReference type="Pfam" id="PF13532">
    <property type="entry name" value="2OG-FeII_Oxy_2"/>
    <property type="match status" value="1"/>
</dbReference>
<feature type="compositionally biased region" description="Low complexity" evidence="2">
    <location>
        <begin position="531"/>
        <end position="553"/>
    </location>
</feature>